<comment type="caution">
    <text evidence="3">The sequence shown here is derived from an EMBL/GenBank/DDBJ whole genome shotgun (WGS) entry which is preliminary data.</text>
</comment>
<dbReference type="CDD" id="cd01948">
    <property type="entry name" value="EAL"/>
    <property type="match status" value="1"/>
</dbReference>
<dbReference type="SMART" id="SM00052">
    <property type="entry name" value="EAL"/>
    <property type="match status" value="1"/>
</dbReference>
<dbReference type="InterPro" id="IPR013655">
    <property type="entry name" value="PAS_fold_3"/>
</dbReference>
<feature type="domain" description="EAL" evidence="1">
    <location>
        <begin position="289"/>
        <end position="544"/>
    </location>
</feature>
<organism evidence="3 4">
    <name type="scientific">Thomasclavelia ramosa</name>
    <dbReference type="NCBI Taxonomy" id="1547"/>
    <lineage>
        <taxon>Bacteria</taxon>
        <taxon>Bacillati</taxon>
        <taxon>Bacillota</taxon>
        <taxon>Erysipelotrichia</taxon>
        <taxon>Erysipelotrichales</taxon>
        <taxon>Coprobacillaceae</taxon>
        <taxon>Thomasclavelia</taxon>
    </lineage>
</organism>
<evidence type="ECO:0000259" key="1">
    <source>
        <dbReference type="PROSITE" id="PS50883"/>
    </source>
</evidence>
<dbReference type="Pfam" id="PF08447">
    <property type="entry name" value="PAS_3"/>
    <property type="match status" value="1"/>
</dbReference>
<dbReference type="GO" id="GO:0071111">
    <property type="term" value="F:cyclic-guanylate-specific phosphodiesterase activity"/>
    <property type="evidence" value="ECO:0007669"/>
    <property type="project" value="InterPro"/>
</dbReference>
<feature type="domain" description="GGDEF" evidence="2">
    <location>
        <begin position="156"/>
        <end position="280"/>
    </location>
</feature>
<evidence type="ECO:0000313" key="3">
    <source>
        <dbReference type="EMBL" id="MDB7085543.1"/>
    </source>
</evidence>
<dbReference type="CDD" id="cd01949">
    <property type="entry name" value="GGDEF"/>
    <property type="match status" value="1"/>
</dbReference>
<dbReference type="InterPro" id="IPR035965">
    <property type="entry name" value="PAS-like_dom_sf"/>
</dbReference>
<dbReference type="PROSITE" id="PS50883">
    <property type="entry name" value="EAL"/>
    <property type="match status" value="1"/>
</dbReference>
<dbReference type="PANTHER" id="PTHR33121">
    <property type="entry name" value="CYCLIC DI-GMP PHOSPHODIESTERASE PDEF"/>
    <property type="match status" value="1"/>
</dbReference>
<dbReference type="InterPro" id="IPR029787">
    <property type="entry name" value="Nucleotide_cyclase"/>
</dbReference>
<dbReference type="PROSITE" id="PS50887">
    <property type="entry name" value="GGDEF"/>
    <property type="match status" value="1"/>
</dbReference>
<proteinExistence type="predicted"/>
<dbReference type="InterPro" id="IPR000160">
    <property type="entry name" value="GGDEF_dom"/>
</dbReference>
<accession>A0AB35IQU5</accession>
<dbReference type="Gene3D" id="3.30.450.20">
    <property type="entry name" value="PAS domain"/>
    <property type="match status" value="1"/>
</dbReference>
<dbReference type="AlphaFoldDB" id="A0AB35IQU5"/>
<dbReference type="SUPFAM" id="SSF55073">
    <property type="entry name" value="Nucleotide cyclase"/>
    <property type="match status" value="1"/>
</dbReference>
<dbReference type="SUPFAM" id="SSF141868">
    <property type="entry name" value="EAL domain-like"/>
    <property type="match status" value="1"/>
</dbReference>
<evidence type="ECO:0000259" key="2">
    <source>
        <dbReference type="PROSITE" id="PS50887"/>
    </source>
</evidence>
<dbReference type="InterPro" id="IPR001633">
    <property type="entry name" value="EAL_dom"/>
</dbReference>
<dbReference type="Gene3D" id="3.20.20.450">
    <property type="entry name" value="EAL domain"/>
    <property type="match status" value="1"/>
</dbReference>
<reference evidence="3" key="1">
    <citation type="submission" date="2023-01" db="EMBL/GenBank/DDBJ databases">
        <title>Human gut microbiome strain richness.</title>
        <authorList>
            <person name="Chen-Liaw A."/>
        </authorList>
    </citation>
    <scope>NUCLEOTIDE SEQUENCE</scope>
    <source>
        <strain evidence="3">1001217st2_G6_1001217B_191108</strain>
    </source>
</reference>
<dbReference type="InterPro" id="IPR035919">
    <property type="entry name" value="EAL_sf"/>
</dbReference>
<dbReference type="Pfam" id="PF00990">
    <property type="entry name" value="GGDEF"/>
    <property type="match status" value="1"/>
</dbReference>
<sequence>MIHLEEERKLYIKTMEFLSESTDDYLYLYDLICDKIYFTDKICKKYNLTPDEGGMLLKEWKKIVYPEDQKRLEDDIDSIHKGITDNHNMEYRILDKEKNIVWISCRGIVLKSTKGKPVFLIGSISEQAMFYKIDPLTGLWNFEKFNEDMLKNHNNLDGYLMVIGIDNFRDINIKDGRTYGNHILKIIADLIKKYMSKNIMCYRLDGDQFAIDFYNKTENDVRKFYDTLKYELLEYCTLSAGVVKYTSENTNENMSFYQYADTALERAKKEGKNTMLFFSFQKYKKKIDKIRLQDELRDAVANGFKGFYLCYQSQIDGSKFTLYGAEALLRFKSPSRGDISPTEFIPLLEHSRLICQVGEWVLYTAAKQCIQWRKYAPNFHMSINISYVQLKQDDIVSTVLKVLKDTGLPGEALTLEITESIQLQNYSFINKIFYEWKRYGIKIAIDDFGTGYSTLSYLKGIDIDKIKIDKCFVSRIHCNAYNYRLLNNIIELARCAKIEVCCEGVETEEELGALQELRPNLLQGFLFAIPYNTEEFEKINFQTGSKNNKEKLKRYQQINFDYNQKVFNDIYINEIASLLDKMEEIIYVSDVDTNELYYINKIGRKLTGIYDYKGQKCFRTLLGRDQPCRDCIKRKLSQDSFITWKRSNDLLKKNFIVKGKLIPWMGKMACLEIVTDITGDND</sequence>
<dbReference type="InterPro" id="IPR050706">
    <property type="entry name" value="Cyclic-di-GMP_PDE-like"/>
</dbReference>
<dbReference type="RefSeq" id="WP_272019263.1">
    <property type="nucleotide sequence ID" value="NZ_JAQLKE010000043.1"/>
</dbReference>
<dbReference type="SMART" id="SM00267">
    <property type="entry name" value="GGDEF"/>
    <property type="match status" value="1"/>
</dbReference>
<dbReference type="SUPFAM" id="SSF55785">
    <property type="entry name" value="PYP-like sensor domain (PAS domain)"/>
    <property type="match status" value="1"/>
</dbReference>
<dbReference type="Proteomes" id="UP001211987">
    <property type="component" value="Unassembled WGS sequence"/>
</dbReference>
<protein>
    <submittedName>
        <fullName evidence="3">EAL domain-containing protein</fullName>
    </submittedName>
</protein>
<dbReference type="PANTHER" id="PTHR33121:SF71">
    <property type="entry name" value="OXYGEN SENSOR PROTEIN DOSP"/>
    <property type="match status" value="1"/>
</dbReference>
<evidence type="ECO:0000313" key="4">
    <source>
        <dbReference type="Proteomes" id="UP001211987"/>
    </source>
</evidence>
<dbReference type="Pfam" id="PF00563">
    <property type="entry name" value="EAL"/>
    <property type="match status" value="1"/>
</dbReference>
<dbReference type="EMBL" id="JAQLKE010000043">
    <property type="protein sequence ID" value="MDB7085543.1"/>
    <property type="molecule type" value="Genomic_DNA"/>
</dbReference>
<dbReference type="Gene3D" id="3.30.70.270">
    <property type="match status" value="1"/>
</dbReference>
<name>A0AB35IQU5_9FIRM</name>
<gene>
    <name evidence="3" type="ORF">PM738_17210</name>
</gene>
<dbReference type="NCBIfam" id="TIGR00254">
    <property type="entry name" value="GGDEF"/>
    <property type="match status" value="1"/>
</dbReference>
<dbReference type="InterPro" id="IPR043128">
    <property type="entry name" value="Rev_trsase/Diguanyl_cyclase"/>
</dbReference>